<dbReference type="InterPro" id="IPR009010">
    <property type="entry name" value="Asp_de-COase-like_dom_sf"/>
</dbReference>
<dbReference type="Pfam" id="PF09262">
    <property type="entry name" value="PEX-1N"/>
    <property type="match status" value="1"/>
</dbReference>
<keyword evidence="1" id="KW-0547">Nucleotide-binding</keyword>
<feature type="domain" description="Peroxisomal ATPase PEX1 N-terminal C-lobe" evidence="3">
    <location>
        <begin position="116"/>
        <end position="188"/>
    </location>
</feature>
<dbReference type="GO" id="GO:0005524">
    <property type="term" value="F:ATP binding"/>
    <property type="evidence" value="ECO:0007669"/>
    <property type="project" value="UniProtKB-KW"/>
</dbReference>
<dbReference type="Gene3D" id="3.10.330.10">
    <property type="match status" value="1"/>
</dbReference>
<evidence type="ECO:0000259" key="3">
    <source>
        <dbReference type="Pfam" id="PF09262"/>
    </source>
</evidence>
<reference evidence="4" key="1">
    <citation type="submission" date="2021-06" db="EMBL/GenBank/DDBJ databases">
        <authorList>
            <person name="Kallberg Y."/>
            <person name="Tangrot J."/>
            <person name="Rosling A."/>
        </authorList>
    </citation>
    <scope>NUCLEOTIDE SEQUENCE</scope>
    <source>
        <strain evidence="4">IA702</strain>
    </source>
</reference>
<keyword evidence="5" id="KW-1185">Reference proteome</keyword>
<accession>A0A9N9CCP9</accession>
<evidence type="ECO:0000256" key="2">
    <source>
        <dbReference type="ARBA" id="ARBA00022840"/>
    </source>
</evidence>
<dbReference type="Proteomes" id="UP000789572">
    <property type="component" value="Unassembled WGS sequence"/>
</dbReference>
<evidence type="ECO:0000256" key="1">
    <source>
        <dbReference type="ARBA" id="ARBA00022741"/>
    </source>
</evidence>
<name>A0A9N9CCP9_9GLOM</name>
<sequence length="314" mass="34630">MVHPRPPPFTCTVHLEDLRSCFANLPNSLGQVILRRNAPLQNSVIELTWTDKKTERHAYVTWSGSPSGLKSGLNNGRYDKGDVIELDVAFAKANNISHGQLVTLKVMKDIKEAEYVNVEPADENDYEIVDSRQSFIESNLLKQLLVVYSGEIVPIRVNSNLVHISIGDLTPSSKYAKISSNTQVIVKPILRSSYTSTSSANGSHLPNSVRNYGLRILPQGFLSNDDGPYTIHVSTTDYPNLPLMHNNLAQISKVPQPQYNARQDHEEKNDGEAGTVGIGSLCVVVKGNAKVPTGHVYVTDVIRENIDLETFGIL</sequence>
<dbReference type="AlphaFoldDB" id="A0A9N9CCP9"/>
<dbReference type="SUPFAM" id="SSF50692">
    <property type="entry name" value="ADC-like"/>
    <property type="match status" value="1"/>
</dbReference>
<gene>
    <name evidence="4" type="ORF">POCULU_LOCUS7179</name>
</gene>
<dbReference type="InterPro" id="IPR029067">
    <property type="entry name" value="CDC48_domain_2-like_sf"/>
</dbReference>
<keyword evidence="2" id="KW-0067">ATP-binding</keyword>
<dbReference type="EMBL" id="CAJVPJ010001539">
    <property type="protein sequence ID" value="CAG8595231.1"/>
    <property type="molecule type" value="Genomic_DNA"/>
</dbReference>
<dbReference type="InterPro" id="IPR015342">
    <property type="entry name" value="PEX1-N_C-lobe"/>
</dbReference>
<evidence type="ECO:0000313" key="4">
    <source>
        <dbReference type="EMBL" id="CAG8595231.1"/>
    </source>
</evidence>
<dbReference type="GO" id="GO:0005777">
    <property type="term" value="C:peroxisome"/>
    <property type="evidence" value="ECO:0007669"/>
    <property type="project" value="InterPro"/>
</dbReference>
<feature type="non-terminal residue" evidence="4">
    <location>
        <position position="1"/>
    </location>
</feature>
<proteinExistence type="predicted"/>
<comment type="caution">
    <text evidence="4">The sequence shown here is derived from an EMBL/GenBank/DDBJ whole genome shotgun (WGS) entry which is preliminary data.</text>
</comment>
<dbReference type="GO" id="GO:0007031">
    <property type="term" value="P:peroxisome organization"/>
    <property type="evidence" value="ECO:0007669"/>
    <property type="project" value="InterPro"/>
</dbReference>
<organism evidence="4 5">
    <name type="scientific">Paraglomus occultum</name>
    <dbReference type="NCBI Taxonomy" id="144539"/>
    <lineage>
        <taxon>Eukaryota</taxon>
        <taxon>Fungi</taxon>
        <taxon>Fungi incertae sedis</taxon>
        <taxon>Mucoromycota</taxon>
        <taxon>Glomeromycotina</taxon>
        <taxon>Glomeromycetes</taxon>
        <taxon>Paraglomerales</taxon>
        <taxon>Paraglomeraceae</taxon>
        <taxon>Paraglomus</taxon>
    </lineage>
</organism>
<dbReference type="OrthoDB" id="2187at2759"/>
<dbReference type="Gene3D" id="2.40.40.20">
    <property type="match status" value="1"/>
</dbReference>
<evidence type="ECO:0000313" key="5">
    <source>
        <dbReference type="Proteomes" id="UP000789572"/>
    </source>
</evidence>
<protein>
    <submittedName>
        <fullName evidence="4">10581_t:CDS:1</fullName>
    </submittedName>
</protein>
<dbReference type="SUPFAM" id="SSF54585">
    <property type="entry name" value="Cdc48 domain 2-like"/>
    <property type="match status" value="1"/>
</dbReference>